<keyword evidence="10" id="KW-1185">Reference proteome</keyword>
<dbReference type="Pfam" id="PF10240">
    <property type="entry name" value="DUF2464"/>
    <property type="match status" value="1"/>
</dbReference>
<evidence type="ECO:0000256" key="6">
    <source>
        <dbReference type="ARBA" id="ARBA00023136"/>
    </source>
</evidence>
<dbReference type="Gene3D" id="2.100.10.50">
    <property type="match status" value="1"/>
</dbReference>
<organism evidence="10 11">
    <name type="scientific">Panagrolaimus superbus</name>
    <dbReference type="NCBI Taxonomy" id="310955"/>
    <lineage>
        <taxon>Eukaryota</taxon>
        <taxon>Metazoa</taxon>
        <taxon>Ecdysozoa</taxon>
        <taxon>Nematoda</taxon>
        <taxon>Chromadorea</taxon>
        <taxon>Rhabditida</taxon>
        <taxon>Tylenchina</taxon>
        <taxon>Panagrolaimomorpha</taxon>
        <taxon>Panagrolaimoidea</taxon>
        <taxon>Panagrolaimidae</taxon>
        <taxon>Panagrolaimus</taxon>
    </lineage>
</organism>
<keyword evidence="5" id="KW-0653">Protein transport</keyword>
<reference evidence="11" key="1">
    <citation type="submission" date="2022-11" db="UniProtKB">
        <authorList>
            <consortium name="WormBaseParasite"/>
        </authorList>
    </citation>
    <scope>IDENTIFICATION</scope>
</reference>
<dbReference type="PROSITE" id="PS51497">
    <property type="entry name" value="UMA"/>
    <property type="match status" value="1"/>
</dbReference>
<keyword evidence="4" id="KW-0967">Endosome</keyword>
<evidence type="ECO:0000256" key="3">
    <source>
        <dbReference type="ARBA" id="ARBA00022448"/>
    </source>
</evidence>
<accession>A0A914YQ76</accession>
<evidence type="ECO:0000259" key="8">
    <source>
        <dbReference type="PROSITE" id="PS51497"/>
    </source>
</evidence>
<evidence type="ECO:0000256" key="4">
    <source>
        <dbReference type="ARBA" id="ARBA00022753"/>
    </source>
</evidence>
<evidence type="ECO:0000256" key="1">
    <source>
        <dbReference type="ARBA" id="ARBA00004633"/>
    </source>
</evidence>
<dbReference type="GO" id="GO:0019075">
    <property type="term" value="P:virus maturation"/>
    <property type="evidence" value="ECO:0007669"/>
    <property type="project" value="TreeGrafter"/>
</dbReference>
<dbReference type="WBParaSite" id="PSU_v2.g2181.t1">
    <property type="protein sequence ID" value="PSU_v2.g2181.t1"/>
    <property type="gene ID" value="PSU_v2.g2181"/>
</dbReference>
<sequence>MLQRNSEMGEEVPIVSICVIGDKNKCPPSFIPILKTFDDMSDADLWKDGGFFGFNRSLRYLAISRAISDNTTLEVVTDLLVISEKEAIPANFISIDFTVDSNERALRKKYLCARFTPRNDALDAITDIIVLARSKRPPKGYTSAGDVDGMNICFKVSTISETYGRLVHSRSNPGPLYPSVPTKILNEEYRHSNPNLDKQMDFNQFTIRAQKGSIKGIDGIPFKLRPDLKVASTRNGRDTLPELVNPQIDNLSYNFATERQCVY</sequence>
<keyword evidence="3" id="KW-0813">Transport</keyword>
<dbReference type="GO" id="GO:0000813">
    <property type="term" value="C:ESCRT I complex"/>
    <property type="evidence" value="ECO:0007669"/>
    <property type="project" value="InterPro"/>
</dbReference>
<evidence type="ECO:0000313" key="10">
    <source>
        <dbReference type="Proteomes" id="UP000887577"/>
    </source>
</evidence>
<evidence type="ECO:0000256" key="7">
    <source>
        <dbReference type="ARBA" id="ARBA00053101"/>
    </source>
</evidence>
<evidence type="ECO:0000256" key="2">
    <source>
        <dbReference type="ARBA" id="ARBA00010432"/>
    </source>
</evidence>
<evidence type="ECO:0000256" key="5">
    <source>
        <dbReference type="ARBA" id="ARBA00022927"/>
    </source>
</evidence>
<feature type="domain" description="UMA" evidence="8">
    <location>
        <begin position="217"/>
        <end position="262"/>
    </location>
</feature>
<dbReference type="PANTHER" id="PTHR31547">
    <property type="entry name" value="MULTIVESICULAR BODY SUBUNIT 12B"/>
    <property type="match status" value="1"/>
</dbReference>
<dbReference type="GO" id="GO:0015031">
    <property type="term" value="P:protein transport"/>
    <property type="evidence" value="ECO:0007669"/>
    <property type="project" value="UniProtKB-KW"/>
</dbReference>
<comment type="similarity">
    <text evidence="2">Belongs to the MVB12 family.</text>
</comment>
<name>A0A914YQ76_9BILA</name>
<comment type="subcellular location">
    <subcellularLocation>
        <location evidence="1">Late endosome membrane</location>
        <topology evidence="1">Peripheral membrane protein</topology>
    </subcellularLocation>
</comment>
<keyword evidence="6" id="KW-0472">Membrane</keyword>
<dbReference type="GO" id="GO:0046755">
    <property type="term" value="P:viral budding"/>
    <property type="evidence" value="ECO:0007669"/>
    <property type="project" value="TreeGrafter"/>
</dbReference>
<evidence type="ECO:0000313" key="11">
    <source>
        <dbReference type="WBParaSite" id="PSU_v2.g2181.t1"/>
    </source>
</evidence>
<dbReference type="PANTHER" id="PTHR31547:SF1">
    <property type="entry name" value="MULTIVESICULAR BODY SUBUNIT 12B"/>
    <property type="match status" value="1"/>
</dbReference>
<dbReference type="InterPro" id="IPR040297">
    <property type="entry name" value="MVB12B"/>
</dbReference>
<dbReference type="FunFam" id="2.100.10.50:FF:000002">
    <property type="entry name" value="Multivesicular body subunit 12B"/>
    <property type="match status" value="1"/>
</dbReference>
<dbReference type="AlphaFoldDB" id="A0A914YQ76"/>
<dbReference type="Proteomes" id="UP000887577">
    <property type="component" value="Unplaced"/>
</dbReference>
<protein>
    <submittedName>
        <fullName evidence="11">MABP domain-containing protein</fullName>
    </submittedName>
</protein>
<comment type="function">
    <text evidence="7">Component of the ESCRT-I complex, a regulator of vesicular trafficking process. Required for the sorting of endocytic ubiquitinated cargos into multivesicular bodies.</text>
</comment>
<dbReference type="InterPro" id="IPR023341">
    <property type="entry name" value="MABP"/>
</dbReference>
<dbReference type="InterPro" id="IPR023340">
    <property type="entry name" value="UMA"/>
</dbReference>
<dbReference type="GO" id="GO:0042058">
    <property type="term" value="P:regulation of epidermal growth factor receptor signaling pathway"/>
    <property type="evidence" value="ECO:0007669"/>
    <property type="project" value="TreeGrafter"/>
</dbReference>
<feature type="domain" description="MABP" evidence="9">
    <location>
        <begin position="11"/>
        <end position="158"/>
    </location>
</feature>
<dbReference type="PROSITE" id="PS51498">
    <property type="entry name" value="MABP"/>
    <property type="match status" value="1"/>
</dbReference>
<dbReference type="GO" id="GO:0031902">
    <property type="term" value="C:late endosome membrane"/>
    <property type="evidence" value="ECO:0007669"/>
    <property type="project" value="UniProtKB-SubCell"/>
</dbReference>
<dbReference type="InterPro" id="IPR018798">
    <property type="entry name" value="MVB12A/B"/>
</dbReference>
<evidence type="ECO:0000259" key="9">
    <source>
        <dbReference type="PROSITE" id="PS51498"/>
    </source>
</evidence>
<proteinExistence type="inferred from homology"/>